<evidence type="ECO:0000256" key="1">
    <source>
        <dbReference type="ARBA" id="ARBA00005466"/>
    </source>
</evidence>
<name>A0A9P6KSB5_9PLEO</name>
<gene>
    <name evidence="7" type="ORF">PMIN01_05442</name>
</gene>
<dbReference type="PANTHER" id="PTHR42973:SF22">
    <property type="entry name" value="FAD-BINDING PCMH-TYPE DOMAIN-CONTAINING PROTEIN-RELATED"/>
    <property type="match status" value="1"/>
</dbReference>
<keyword evidence="8" id="KW-1185">Reference proteome</keyword>
<protein>
    <submittedName>
        <fullName evidence="7">FAD binding domain-containing protein</fullName>
    </submittedName>
</protein>
<dbReference type="PANTHER" id="PTHR42973">
    <property type="entry name" value="BINDING OXIDOREDUCTASE, PUTATIVE (AFU_ORTHOLOGUE AFUA_1G17690)-RELATED"/>
    <property type="match status" value="1"/>
</dbReference>
<feature type="signal peptide" evidence="5">
    <location>
        <begin position="1"/>
        <end position="23"/>
    </location>
</feature>
<dbReference type="Gene3D" id="3.30.465.10">
    <property type="match status" value="1"/>
</dbReference>
<keyword evidence="3" id="KW-0274">FAD</keyword>
<dbReference type="InterPro" id="IPR006094">
    <property type="entry name" value="Oxid_FAD_bind_N"/>
</dbReference>
<evidence type="ECO:0000256" key="3">
    <source>
        <dbReference type="ARBA" id="ARBA00022827"/>
    </source>
</evidence>
<evidence type="ECO:0000313" key="8">
    <source>
        <dbReference type="Proteomes" id="UP000756921"/>
    </source>
</evidence>
<dbReference type="Pfam" id="PF01565">
    <property type="entry name" value="FAD_binding_4"/>
    <property type="match status" value="1"/>
</dbReference>
<dbReference type="OrthoDB" id="2151789at2759"/>
<feature type="chain" id="PRO_5040165511" evidence="5">
    <location>
        <begin position="24"/>
        <end position="525"/>
    </location>
</feature>
<keyword evidence="5" id="KW-0732">Signal</keyword>
<reference evidence="7" key="1">
    <citation type="journal article" date="2020" name="Mol. Plant Microbe Interact.">
        <title>Genome Sequence of the Biocontrol Agent Coniothyrium minitans strain Conio (IMI 134523).</title>
        <authorList>
            <person name="Patel D."/>
            <person name="Shittu T.A."/>
            <person name="Baroncelli R."/>
            <person name="Muthumeenakshi S."/>
            <person name="Osborne T.H."/>
            <person name="Janganan T.K."/>
            <person name="Sreenivasaprasad S."/>
        </authorList>
    </citation>
    <scope>NUCLEOTIDE SEQUENCE</scope>
    <source>
        <strain evidence="7">Conio</strain>
    </source>
</reference>
<dbReference type="InterPro" id="IPR036318">
    <property type="entry name" value="FAD-bd_PCMH-like_sf"/>
</dbReference>
<keyword evidence="2" id="KW-0285">Flavoprotein</keyword>
<dbReference type="InterPro" id="IPR050416">
    <property type="entry name" value="FAD-linked_Oxidoreductase"/>
</dbReference>
<dbReference type="InterPro" id="IPR016166">
    <property type="entry name" value="FAD-bd_PCMH"/>
</dbReference>
<evidence type="ECO:0000256" key="2">
    <source>
        <dbReference type="ARBA" id="ARBA00022630"/>
    </source>
</evidence>
<dbReference type="SUPFAM" id="SSF56176">
    <property type="entry name" value="FAD-binding/transporter-associated domain-like"/>
    <property type="match status" value="1"/>
</dbReference>
<dbReference type="AlphaFoldDB" id="A0A9P6KSB5"/>
<proteinExistence type="inferred from homology"/>
<organism evidence="7 8">
    <name type="scientific">Paraphaeosphaeria minitans</name>
    <dbReference type="NCBI Taxonomy" id="565426"/>
    <lineage>
        <taxon>Eukaryota</taxon>
        <taxon>Fungi</taxon>
        <taxon>Dikarya</taxon>
        <taxon>Ascomycota</taxon>
        <taxon>Pezizomycotina</taxon>
        <taxon>Dothideomycetes</taxon>
        <taxon>Pleosporomycetidae</taxon>
        <taxon>Pleosporales</taxon>
        <taxon>Massarineae</taxon>
        <taxon>Didymosphaeriaceae</taxon>
        <taxon>Paraphaeosphaeria</taxon>
    </lineage>
</organism>
<comment type="similarity">
    <text evidence="1">Belongs to the oxygen-dependent FAD-linked oxidoreductase family.</text>
</comment>
<keyword evidence="4" id="KW-0560">Oxidoreductase</keyword>
<dbReference type="Proteomes" id="UP000756921">
    <property type="component" value="Unassembled WGS sequence"/>
</dbReference>
<feature type="domain" description="FAD-binding PCMH-type" evidence="6">
    <location>
        <begin position="80"/>
        <end position="257"/>
    </location>
</feature>
<dbReference type="GO" id="GO:0016491">
    <property type="term" value="F:oxidoreductase activity"/>
    <property type="evidence" value="ECO:0007669"/>
    <property type="project" value="UniProtKB-KW"/>
</dbReference>
<accession>A0A9P6KSB5</accession>
<evidence type="ECO:0000256" key="4">
    <source>
        <dbReference type="ARBA" id="ARBA00023002"/>
    </source>
</evidence>
<dbReference type="EMBL" id="WJXW01000004">
    <property type="protein sequence ID" value="KAF9737663.1"/>
    <property type="molecule type" value="Genomic_DNA"/>
</dbReference>
<evidence type="ECO:0000259" key="6">
    <source>
        <dbReference type="PROSITE" id="PS51387"/>
    </source>
</evidence>
<dbReference type="GO" id="GO:0071949">
    <property type="term" value="F:FAD binding"/>
    <property type="evidence" value="ECO:0007669"/>
    <property type="project" value="InterPro"/>
</dbReference>
<sequence length="525" mass="56699">MAVTSSSLIALLCLALFSQLAFSAPIDRKGILSLLLDLLTKQNDNACCTALDRFLPGKVSLPSSLSYTSSQITFWSAQEQSLHPSCIVIPTNTQDVSTAVTILNIGYQAAIPGCKFAVRGAGHTPHAGAANIDGGVTIDTQSLNQVTVSSDQKTVSVGPGNRWGNVYNTLDALNVAMVGGRLSQVGVAGLVTGGGVSFFSGRYGFACNNIKAYEVVLGNGTTVTATSTSNPRLFRALKGGSNNFGIVTRFDAALFQQDAFLGGQIDQPITNKEAYFDFLADFTQSENYDPFSAIITVFAWIQSVPIVTIMHTVTYTNGSASWPPPVFKPLDNMPKLSSSMRKAKLSNFANEIGSDAAISQGQNNFFVTLSFVNNPTVTPEFMKQVYKLVDDAAKDLFLALGLALTMAFQPLPHVLYSQGEDENVLGLGRFDDDLINLLFTVIWPNPLNNQMVYNRMRILENALIALAKDKGVYNEWVYLNYASQWQNPITGYGASEVAFLKSVSKQYDPQGIFQKAVPGGFKLGL</sequence>
<dbReference type="InterPro" id="IPR016169">
    <property type="entry name" value="FAD-bd_PCMH_sub2"/>
</dbReference>
<evidence type="ECO:0000313" key="7">
    <source>
        <dbReference type="EMBL" id="KAF9737663.1"/>
    </source>
</evidence>
<dbReference type="PROSITE" id="PS51387">
    <property type="entry name" value="FAD_PCMH"/>
    <property type="match status" value="1"/>
</dbReference>
<comment type="caution">
    <text evidence="7">The sequence shown here is derived from an EMBL/GenBank/DDBJ whole genome shotgun (WGS) entry which is preliminary data.</text>
</comment>
<evidence type="ECO:0000256" key="5">
    <source>
        <dbReference type="SAM" id="SignalP"/>
    </source>
</evidence>